<dbReference type="HOGENOM" id="CLU_042017_0_0_9"/>
<dbReference type="InterPro" id="IPR005225">
    <property type="entry name" value="Small_GTP-bd"/>
</dbReference>
<dbReference type="OrthoDB" id="9811338at2"/>
<dbReference type="GO" id="GO:0002098">
    <property type="term" value="P:tRNA wobble uridine modification"/>
    <property type="evidence" value="ECO:0007669"/>
    <property type="project" value="TreeGrafter"/>
</dbReference>
<feature type="domain" description="Hydrogen maturase F tetramerization" evidence="5">
    <location>
        <begin position="283"/>
        <end position="399"/>
    </location>
</feature>
<dbReference type="GO" id="GO:0030488">
    <property type="term" value="P:tRNA methylation"/>
    <property type="evidence" value="ECO:0007669"/>
    <property type="project" value="TreeGrafter"/>
</dbReference>
<gene>
    <name evidence="6" type="ordered locus">Clocel_2737</name>
</gene>
<evidence type="ECO:0000313" key="6">
    <source>
        <dbReference type="EMBL" id="ADL52434.1"/>
    </source>
</evidence>
<accession>D9SRK5</accession>
<dbReference type="eggNOG" id="COG0486">
    <property type="taxonomic scope" value="Bacteria"/>
</dbReference>
<reference evidence="6 7" key="1">
    <citation type="submission" date="2010-08" db="EMBL/GenBank/DDBJ databases">
        <title>Complete sequence of Clostridium cellulovorans 743B.</title>
        <authorList>
            <consortium name="US DOE Joint Genome Institute"/>
            <person name="Lucas S."/>
            <person name="Copeland A."/>
            <person name="Lapidus A."/>
            <person name="Cheng J.-F."/>
            <person name="Bruce D."/>
            <person name="Goodwin L."/>
            <person name="Pitluck S."/>
            <person name="Chertkov O."/>
            <person name="Detter J.C."/>
            <person name="Han C."/>
            <person name="Tapia R."/>
            <person name="Land M."/>
            <person name="Hauser L."/>
            <person name="Chang Y.-J."/>
            <person name="Jeffries C."/>
            <person name="Kyrpides N."/>
            <person name="Ivanova N."/>
            <person name="Mikhailova N."/>
            <person name="Hemme C.L."/>
            <person name="Woyke T."/>
        </authorList>
    </citation>
    <scope>NUCLEOTIDE SEQUENCE [LARGE SCALE GENOMIC DNA]</scope>
    <source>
        <strain evidence="7">ATCC 35296 / DSM 3052 / OCM 3 / 743B</strain>
    </source>
</reference>
<dbReference type="InterPro" id="IPR027417">
    <property type="entry name" value="P-loop_NTPase"/>
</dbReference>
<dbReference type="Gene3D" id="3.40.50.300">
    <property type="entry name" value="P-loop containing nucleotide triphosphate hydrolases"/>
    <property type="match status" value="1"/>
</dbReference>
<dbReference type="InterPro" id="IPR041606">
    <property type="entry name" value="HydF_dimer"/>
</dbReference>
<dbReference type="RefSeq" id="WP_010076624.1">
    <property type="nucleotide sequence ID" value="NC_014393.1"/>
</dbReference>
<keyword evidence="1" id="KW-0547">Nucleotide-binding</keyword>
<proteinExistence type="predicted"/>
<feature type="domain" description="Hydrogen maturase F dimerization" evidence="4">
    <location>
        <begin position="181"/>
        <end position="279"/>
    </location>
</feature>
<dbReference type="PANTHER" id="PTHR42714:SF6">
    <property type="entry name" value="TRANSLATION INITIATION FACTOR IF-2"/>
    <property type="match status" value="1"/>
</dbReference>
<dbReference type="InterPro" id="IPR006073">
    <property type="entry name" value="GTP-bd"/>
</dbReference>
<dbReference type="STRING" id="573061.Clocel_2737"/>
<dbReference type="Gene3D" id="3.40.50.11410">
    <property type="match status" value="1"/>
</dbReference>
<organism evidence="6 7">
    <name type="scientific">Clostridium cellulovorans (strain ATCC 35296 / DSM 3052 / OCM 3 / 743B)</name>
    <dbReference type="NCBI Taxonomy" id="573061"/>
    <lineage>
        <taxon>Bacteria</taxon>
        <taxon>Bacillati</taxon>
        <taxon>Bacillota</taxon>
        <taxon>Clostridia</taxon>
        <taxon>Eubacteriales</taxon>
        <taxon>Clostridiaceae</taxon>
        <taxon>Clostridium</taxon>
    </lineage>
</organism>
<evidence type="ECO:0000259" key="5">
    <source>
        <dbReference type="Pfam" id="PF18133"/>
    </source>
</evidence>
<evidence type="ECO:0000256" key="1">
    <source>
        <dbReference type="ARBA" id="ARBA00022741"/>
    </source>
</evidence>
<evidence type="ECO:0000313" key="7">
    <source>
        <dbReference type="Proteomes" id="UP000002730"/>
    </source>
</evidence>
<dbReference type="Pfam" id="PF18133">
    <property type="entry name" value="HydF_tetramer"/>
    <property type="match status" value="1"/>
</dbReference>
<protein>
    <submittedName>
        <fullName evidence="6">Small GTP-binding protein</fullName>
    </submittedName>
</protein>
<name>D9SRK5_CLOC7</name>
<dbReference type="Gene3D" id="3.40.50.11420">
    <property type="match status" value="1"/>
</dbReference>
<evidence type="ECO:0000259" key="3">
    <source>
        <dbReference type="Pfam" id="PF01926"/>
    </source>
</evidence>
<dbReference type="CDD" id="cd00880">
    <property type="entry name" value="Era_like"/>
    <property type="match status" value="1"/>
</dbReference>
<dbReference type="Proteomes" id="UP000002730">
    <property type="component" value="Chromosome"/>
</dbReference>
<dbReference type="EMBL" id="CP002160">
    <property type="protein sequence ID" value="ADL52434.1"/>
    <property type="molecule type" value="Genomic_DNA"/>
</dbReference>
<dbReference type="GO" id="GO:0005525">
    <property type="term" value="F:GTP binding"/>
    <property type="evidence" value="ECO:0007669"/>
    <property type="project" value="UniProtKB-KW"/>
</dbReference>
<evidence type="ECO:0000256" key="2">
    <source>
        <dbReference type="ARBA" id="ARBA00023134"/>
    </source>
</evidence>
<dbReference type="Pfam" id="PF01926">
    <property type="entry name" value="MMR_HSR1"/>
    <property type="match status" value="1"/>
</dbReference>
<dbReference type="NCBIfam" id="TIGR00231">
    <property type="entry name" value="small_GTP"/>
    <property type="match status" value="1"/>
</dbReference>
<feature type="domain" description="G" evidence="3">
    <location>
        <begin position="13"/>
        <end position="128"/>
    </location>
</feature>
<evidence type="ECO:0000259" key="4">
    <source>
        <dbReference type="Pfam" id="PF18128"/>
    </source>
</evidence>
<dbReference type="NCBIfam" id="TIGR03918">
    <property type="entry name" value="GTP_HydF"/>
    <property type="match status" value="1"/>
</dbReference>
<keyword evidence="7" id="KW-1185">Reference proteome</keyword>
<dbReference type="AlphaFoldDB" id="D9SRK5"/>
<keyword evidence="2" id="KW-0342">GTP-binding</keyword>
<dbReference type="PANTHER" id="PTHR42714">
    <property type="entry name" value="TRNA MODIFICATION GTPASE GTPBP3"/>
    <property type="match status" value="1"/>
</dbReference>
<dbReference type="Pfam" id="PF18128">
    <property type="entry name" value="HydF_dimer"/>
    <property type="match status" value="1"/>
</dbReference>
<dbReference type="InterPro" id="IPR023873">
    <property type="entry name" value="FeFe-hyd_GTPase_HydF"/>
</dbReference>
<dbReference type="SUPFAM" id="SSF52540">
    <property type="entry name" value="P-loop containing nucleoside triphosphate hydrolases"/>
    <property type="match status" value="1"/>
</dbReference>
<dbReference type="InterPro" id="IPR040644">
    <property type="entry name" value="HydF_tetramer"/>
</dbReference>
<dbReference type="GO" id="GO:0005737">
    <property type="term" value="C:cytoplasm"/>
    <property type="evidence" value="ECO:0007669"/>
    <property type="project" value="TreeGrafter"/>
</dbReference>
<sequence length="411" mass="45822">MSLNATPRSERVHIALFGKRNAGKSSVINAITNQQLSIVSDIEGTTTDPVYKSIEILPIGPCVIIDTAGLDDVGELGDLRRNKTLEVLNKTDIALIVADSTKGITGYDKEIIAEVKKKKIPLMILMNKIDERNFEVNEIENLKKEFDCEVLKVSAVTKVGINEVKEKISFLIPQDKENFRLLEGLVEPKDVVVLVTPIDTGAPKGRMILPQQQVIRELLDSDAIAMVTKENTLKETLESLKESPKLVITDSQAFSKVSKVVPKDIKLTGFSIVFARYKGELTELIKGVKVLEKLKDGDKILISEACTHHRQEDDIGAVKIPKWIKEKTGKNLEFHHSSGGTFTEDVKKYSLIVHCGACMINRKAMLKRIDDAKVYQVPIVNYGILIAYLNGMLDRALEPFPDAKNIYENKE</sequence>
<dbReference type="SMART" id="SM00173">
    <property type="entry name" value="RAS"/>
    <property type="match status" value="1"/>
</dbReference>
<dbReference type="KEGG" id="ccb:Clocel_2737"/>